<keyword evidence="3" id="KW-1185">Reference proteome</keyword>
<keyword evidence="1" id="KW-0812">Transmembrane</keyword>
<comment type="caution">
    <text evidence="2">The sequence shown here is derived from an EMBL/GenBank/DDBJ whole genome shotgun (WGS) entry which is preliminary data.</text>
</comment>
<dbReference type="AlphaFoldDB" id="A0A8X7R920"/>
<feature type="transmembrane region" description="Helical" evidence="1">
    <location>
        <begin position="66"/>
        <end position="89"/>
    </location>
</feature>
<dbReference type="Proteomes" id="UP000886595">
    <property type="component" value="Unassembled WGS sequence"/>
</dbReference>
<evidence type="ECO:0000256" key="1">
    <source>
        <dbReference type="SAM" id="Phobius"/>
    </source>
</evidence>
<sequence>METYSKKKNWIVSACSSPVILLSGKQGSMLALAYLLAAGIGVPLMASVMELHLLGRFDEFVLLQEAILLTIETFGFSSSFLYLDFLSSYQSTLKHLRLMEKSVTSCFK</sequence>
<feature type="transmembrane region" description="Helical" evidence="1">
    <location>
        <begin position="31"/>
        <end position="54"/>
    </location>
</feature>
<keyword evidence="1" id="KW-1133">Transmembrane helix</keyword>
<reference evidence="2 3" key="1">
    <citation type="submission" date="2020-02" db="EMBL/GenBank/DDBJ databases">
        <authorList>
            <person name="Ma Q."/>
            <person name="Huang Y."/>
            <person name="Song X."/>
            <person name="Pei D."/>
        </authorList>
    </citation>
    <scope>NUCLEOTIDE SEQUENCE [LARGE SCALE GENOMIC DNA]</scope>
    <source>
        <strain evidence="2">Sxm20200214</strain>
        <tissue evidence="2">Leaf</tissue>
    </source>
</reference>
<evidence type="ECO:0000313" key="3">
    <source>
        <dbReference type="Proteomes" id="UP000886595"/>
    </source>
</evidence>
<proteinExistence type="predicted"/>
<name>A0A8X7R920_BRACI</name>
<evidence type="ECO:0000313" key="2">
    <source>
        <dbReference type="EMBL" id="KAG2284794.1"/>
    </source>
</evidence>
<protein>
    <submittedName>
        <fullName evidence="2">Uncharacterized protein</fullName>
    </submittedName>
</protein>
<dbReference type="EMBL" id="JAAMPC010000011">
    <property type="protein sequence ID" value="KAG2284794.1"/>
    <property type="molecule type" value="Genomic_DNA"/>
</dbReference>
<dbReference type="OrthoDB" id="272139at2759"/>
<accession>A0A8X7R920</accession>
<keyword evidence="1" id="KW-0472">Membrane</keyword>
<gene>
    <name evidence="2" type="ORF">Bca52824_056014</name>
</gene>
<organism evidence="2 3">
    <name type="scientific">Brassica carinata</name>
    <name type="common">Ethiopian mustard</name>
    <name type="synonym">Abyssinian cabbage</name>
    <dbReference type="NCBI Taxonomy" id="52824"/>
    <lineage>
        <taxon>Eukaryota</taxon>
        <taxon>Viridiplantae</taxon>
        <taxon>Streptophyta</taxon>
        <taxon>Embryophyta</taxon>
        <taxon>Tracheophyta</taxon>
        <taxon>Spermatophyta</taxon>
        <taxon>Magnoliopsida</taxon>
        <taxon>eudicotyledons</taxon>
        <taxon>Gunneridae</taxon>
        <taxon>Pentapetalae</taxon>
        <taxon>rosids</taxon>
        <taxon>malvids</taxon>
        <taxon>Brassicales</taxon>
        <taxon>Brassicaceae</taxon>
        <taxon>Brassiceae</taxon>
        <taxon>Brassica</taxon>
    </lineage>
</organism>